<evidence type="ECO:0008006" key="5">
    <source>
        <dbReference type="Google" id="ProtNLM"/>
    </source>
</evidence>
<comment type="caution">
    <text evidence="3">The sequence shown here is derived from an EMBL/GenBank/DDBJ whole genome shotgun (WGS) entry which is preliminary data.</text>
</comment>
<feature type="compositionally biased region" description="Low complexity" evidence="1">
    <location>
        <begin position="26"/>
        <end position="36"/>
    </location>
</feature>
<dbReference type="RefSeq" id="WP_380126629.1">
    <property type="nucleotide sequence ID" value="NZ_JBHSIU010000089.1"/>
</dbReference>
<keyword evidence="4" id="KW-1185">Reference proteome</keyword>
<proteinExistence type="predicted"/>
<protein>
    <recommendedName>
        <fullName evidence="5">Lipoprotein</fullName>
    </recommendedName>
</protein>
<sequence>MTGHRRATRLMMLAAVFVAACGDRTAGSAASSAPSSPASPPPPYTAPTLPKAPPERSALPNGVYRSQLPVERARELGIDDPGNAGTWTLTVKDGTFKLECVAIETPGVECGTHDPKMPAVVEVGTLHGTGNTAWFVHDQVLLVKLSGCARHSQKLDGCGPEDDYHLDWKVVDNGVSFNNFVGIGDQAGFPELSNWTVQPWTRIA</sequence>
<dbReference type="PROSITE" id="PS51257">
    <property type="entry name" value="PROKAR_LIPOPROTEIN"/>
    <property type="match status" value="1"/>
</dbReference>
<evidence type="ECO:0000256" key="2">
    <source>
        <dbReference type="SAM" id="SignalP"/>
    </source>
</evidence>
<feature type="chain" id="PRO_5047028713" description="Lipoprotein" evidence="2">
    <location>
        <begin position="23"/>
        <end position="204"/>
    </location>
</feature>
<evidence type="ECO:0000313" key="3">
    <source>
        <dbReference type="EMBL" id="MFC5006036.1"/>
    </source>
</evidence>
<dbReference type="EMBL" id="JBHSIU010000089">
    <property type="protein sequence ID" value="MFC5006036.1"/>
    <property type="molecule type" value="Genomic_DNA"/>
</dbReference>
<feature type="region of interest" description="Disordered" evidence="1">
    <location>
        <begin position="26"/>
        <end position="61"/>
    </location>
</feature>
<dbReference type="Proteomes" id="UP001595912">
    <property type="component" value="Unassembled WGS sequence"/>
</dbReference>
<evidence type="ECO:0000256" key="1">
    <source>
        <dbReference type="SAM" id="MobiDB-lite"/>
    </source>
</evidence>
<reference evidence="4" key="1">
    <citation type="journal article" date="2019" name="Int. J. Syst. Evol. Microbiol.">
        <title>The Global Catalogue of Microorganisms (GCM) 10K type strain sequencing project: providing services to taxonomists for standard genome sequencing and annotation.</title>
        <authorList>
            <consortium name="The Broad Institute Genomics Platform"/>
            <consortium name="The Broad Institute Genome Sequencing Center for Infectious Disease"/>
            <person name="Wu L."/>
            <person name="Ma J."/>
        </authorList>
    </citation>
    <scope>NUCLEOTIDE SEQUENCE [LARGE SCALE GENOMIC DNA]</scope>
    <source>
        <strain evidence="4">CGMCC 4.7152</strain>
    </source>
</reference>
<accession>A0ABV9WE45</accession>
<name>A0ABV9WE45_9ACTN</name>
<gene>
    <name evidence="3" type="ORF">ACFPIJ_50465</name>
</gene>
<evidence type="ECO:0000313" key="4">
    <source>
        <dbReference type="Proteomes" id="UP001595912"/>
    </source>
</evidence>
<keyword evidence="2" id="KW-0732">Signal</keyword>
<organism evidence="3 4">
    <name type="scientific">Dactylosporangium cerinum</name>
    <dbReference type="NCBI Taxonomy" id="1434730"/>
    <lineage>
        <taxon>Bacteria</taxon>
        <taxon>Bacillati</taxon>
        <taxon>Actinomycetota</taxon>
        <taxon>Actinomycetes</taxon>
        <taxon>Micromonosporales</taxon>
        <taxon>Micromonosporaceae</taxon>
        <taxon>Dactylosporangium</taxon>
    </lineage>
</organism>
<feature type="signal peptide" evidence="2">
    <location>
        <begin position="1"/>
        <end position="22"/>
    </location>
</feature>